<keyword evidence="2" id="KW-1185">Reference proteome</keyword>
<sequence>MRRNFQTGKDPFDDFLSLLSRGEDSEYWRAPPGWKKLGVFVYSVLEPQTRALTRLRSPCYGSPV</sequence>
<feature type="non-terminal residue" evidence="1">
    <location>
        <position position="64"/>
    </location>
</feature>
<evidence type="ECO:0000313" key="1">
    <source>
        <dbReference type="EMBL" id="KAI0085762.1"/>
    </source>
</evidence>
<proteinExistence type="predicted"/>
<name>A0ACB8TUM5_9APHY</name>
<gene>
    <name evidence="1" type="ORF">BDY19DRAFT_964195</name>
</gene>
<dbReference type="Proteomes" id="UP001055072">
    <property type="component" value="Unassembled WGS sequence"/>
</dbReference>
<accession>A0ACB8TUM5</accession>
<reference evidence="1" key="1">
    <citation type="journal article" date="2021" name="Environ. Microbiol.">
        <title>Gene family expansions and transcriptome signatures uncover fungal adaptations to wood decay.</title>
        <authorList>
            <person name="Hage H."/>
            <person name="Miyauchi S."/>
            <person name="Viragh M."/>
            <person name="Drula E."/>
            <person name="Min B."/>
            <person name="Chaduli D."/>
            <person name="Navarro D."/>
            <person name="Favel A."/>
            <person name="Norest M."/>
            <person name="Lesage-Meessen L."/>
            <person name="Balint B."/>
            <person name="Merenyi Z."/>
            <person name="de Eugenio L."/>
            <person name="Morin E."/>
            <person name="Martinez A.T."/>
            <person name="Baldrian P."/>
            <person name="Stursova M."/>
            <person name="Martinez M.J."/>
            <person name="Novotny C."/>
            <person name="Magnuson J.K."/>
            <person name="Spatafora J.W."/>
            <person name="Maurice S."/>
            <person name="Pangilinan J."/>
            <person name="Andreopoulos W."/>
            <person name="LaButti K."/>
            <person name="Hundley H."/>
            <person name="Na H."/>
            <person name="Kuo A."/>
            <person name="Barry K."/>
            <person name="Lipzen A."/>
            <person name="Henrissat B."/>
            <person name="Riley R."/>
            <person name="Ahrendt S."/>
            <person name="Nagy L.G."/>
            <person name="Grigoriev I.V."/>
            <person name="Martin F."/>
            <person name="Rosso M.N."/>
        </authorList>
    </citation>
    <scope>NUCLEOTIDE SEQUENCE</scope>
    <source>
        <strain evidence="1">CBS 384.51</strain>
    </source>
</reference>
<comment type="caution">
    <text evidence="1">The sequence shown here is derived from an EMBL/GenBank/DDBJ whole genome shotgun (WGS) entry which is preliminary data.</text>
</comment>
<evidence type="ECO:0000313" key="2">
    <source>
        <dbReference type="Proteomes" id="UP001055072"/>
    </source>
</evidence>
<dbReference type="EMBL" id="MU274928">
    <property type="protein sequence ID" value="KAI0085762.1"/>
    <property type="molecule type" value="Genomic_DNA"/>
</dbReference>
<protein>
    <submittedName>
        <fullName evidence="1">Uncharacterized protein</fullName>
    </submittedName>
</protein>
<organism evidence="1 2">
    <name type="scientific">Irpex rosettiformis</name>
    <dbReference type="NCBI Taxonomy" id="378272"/>
    <lineage>
        <taxon>Eukaryota</taxon>
        <taxon>Fungi</taxon>
        <taxon>Dikarya</taxon>
        <taxon>Basidiomycota</taxon>
        <taxon>Agaricomycotina</taxon>
        <taxon>Agaricomycetes</taxon>
        <taxon>Polyporales</taxon>
        <taxon>Irpicaceae</taxon>
        <taxon>Irpex</taxon>
    </lineage>
</organism>